<protein>
    <recommendedName>
        <fullName evidence="4">NosL</fullName>
    </recommendedName>
</protein>
<feature type="chain" id="PRO_5008884425" description="NosL" evidence="1">
    <location>
        <begin position="27"/>
        <end position="183"/>
    </location>
</feature>
<evidence type="ECO:0000313" key="2">
    <source>
        <dbReference type="EMBL" id="ANU07539.1"/>
    </source>
</evidence>
<dbReference type="AlphaFoldDB" id="A0A1C7D7S8"/>
<proteinExistence type="predicted"/>
<dbReference type="RefSeq" id="WP_067786838.1">
    <property type="nucleotide sequence ID" value="NZ_CP016545.1"/>
</dbReference>
<accession>A0A1C7D7S8</accession>
<sequence length="183" mass="20060">MSKLNTLLTLAGFTASLGFAAPAAQAQVPDGMYKSKVGEYSIQPVASERLCGAIRRWNHPEYGEIQLMLLDYADEDYRVLSLTRGVVPQGLEVGRVNLELIFLDNGDTQLDRSWGQRLFGYQTREEKAFFVSQFDGEDDVAIGEDLAQSRALGLYNGDDLLLAVPLEGLPEAVVQLEGCVASL</sequence>
<feature type="signal peptide" evidence="1">
    <location>
        <begin position="1"/>
        <end position="26"/>
    </location>
</feature>
<gene>
    <name evidence="2" type="ORF">A6F65_01232</name>
</gene>
<keyword evidence="3" id="KW-1185">Reference proteome</keyword>
<dbReference type="EMBL" id="CP016545">
    <property type="protein sequence ID" value="ANU07539.1"/>
    <property type="molecule type" value="Genomic_DNA"/>
</dbReference>
<evidence type="ECO:0008006" key="4">
    <source>
        <dbReference type="Google" id="ProtNLM"/>
    </source>
</evidence>
<dbReference type="KEGG" id="anh:A6F65_01232"/>
<keyword evidence="1" id="KW-0732">Signal</keyword>
<reference evidence="2 3" key="1">
    <citation type="submission" date="2016-07" db="EMBL/GenBank/DDBJ databases">
        <title>Complete genome sequence of Altererythrobacter namhicola JCM 16345T, containing esterase-encoding genes.</title>
        <authorList>
            <person name="Cheng H."/>
            <person name="Wu Y.-H."/>
            <person name="Jian S.-L."/>
            <person name="Huo Y.-Y."/>
            <person name="Wang C.-S."/>
            <person name="Xu X.-W."/>
        </authorList>
    </citation>
    <scope>NUCLEOTIDE SEQUENCE [LARGE SCALE GENOMIC DNA]</scope>
    <source>
        <strain evidence="2 3">JCM 16345</strain>
    </source>
</reference>
<dbReference type="STRING" id="645517.A6F65_01232"/>
<name>A0A1C7D7S8_9SPHN</name>
<evidence type="ECO:0000256" key="1">
    <source>
        <dbReference type="SAM" id="SignalP"/>
    </source>
</evidence>
<evidence type="ECO:0000313" key="3">
    <source>
        <dbReference type="Proteomes" id="UP000092698"/>
    </source>
</evidence>
<organism evidence="2 3">
    <name type="scientific">Paraurantiacibacter namhicola</name>
    <dbReference type="NCBI Taxonomy" id="645517"/>
    <lineage>
        <taxon>Bacteria</taxon>
        <taxon>Pseudomonadati</taxon>
        <taxon>Pseudomonadota</taxon>
        <taxon>Alphaproteobacteria</taxon>
        <taxon>Sphingomonadales</taxon>
        <taxon>Erythrobacteraceae</taxon>
        <taxon>Paraurantiacibacter</taxon>
    </lineage>
</organism>
<dbReference type="Proteomes" id="UP000092698">
    <property type="component" value="Chromosome"/>
</dbReference>